<organism evidence="3 4">
    <name type="scientific">Gleimia coleocanis DSM 15436</name>
    <dbReference type="NCBI Taxonomy" id="525245"/>
    <lineage>
        <taxon>Bacteria</taxon>
        <taxon>Bacillati</taxon>
        <taxon>Actinomycetota</taxon>
        <taxon>Actinomycetes</taxon>
        <taxon>Actinomycetales</taxon>
        <taxon>Actinomycetaceae</taxon>
        <taxon>Gleimia</taxon>
    </lineage>
</organism>
<dbReference type="OrthoDB" id="5244617at2"/>
<evidence type="ECO:0000256" key="2">
    <source>
        <dbReference type="SAM" id="Phobius"/>
    </source>
</evidence>
<evidence type="ECO:0000256" key="1">
    <source>
        <dbReference type="SAM" id="MobiDB-lite"/>
    </source>
</evidence>
<feature type="transmembrane region" description="Helical" evidence="2">
    <location>
        <begin position="298"/>
        <end position="320"/>
    </location>
</feature>
<dbReference type="HOGENOM" id="CLU_796662_0_0_11"/>
<accession>C0W1F3</accession>
<reference evidence="3 4" key="1">
    <citation type="submission" date="2009-01" db="EMBL/GenBank/DDBJ databases">
        <authorList>
            <person name="Qin X."/>
            <person name="Bachman B."/>
            <person name="Battles P."/>
            <person name="Bell A."/>
            <person name="Bess C."/>
            <person name="Bickham C."/>
            <person name="Chaboub L."/>
            <person name="Chen D."/>
            <person name="Coyle M."/>
            <person name="Deiros D.R."/>
            <person name="Dinh H."/>
            <person name="Forbes L."/>
            <person name="Fowler G."/>
            <person name="Francisco L."/>
            <person name="Fu Q."/>
            <person name="Gubbala S."/>
            <person name="Hale W."/>
            <person name="Han Y."/>
            <person name="Hemphill L."/>
            <person name="Highlander S.K."/>
            <person name="Hirani K."/>
            <person name="Hogues M."/>
            <person name="Jackson L."/>
            <person name="Jakkamsetti A."/>
            <person name="Javaid M."/>
            <person name="Jiang H."/>
            <person name="Korchina V."/>
            <person name="Kovar C."/>
            <person name="Lara F."/>
            <person name="Lee S."/>
            <person name="Mata R."/>
            <person name="Mathew T."/>
            <person name="Moen C."/>
            <person name="Morales K."/>
            <person name="Munidasa M."/>
            <person name="Nazareth L."/>
            <person name="Ngo R."/>
            <person name="Nguyen L."/>
            <person name="Okwuonu G."/>
            <person name="Ongeri F."/>
            <person name="Patil S."/>
            <person name="Petrosino J."/>
            <person name="Pham C."/>
            <person name="Pham P."/>
            <person name="Pu L.-L."/>
            <person name="Puazo M."/>
            <person name="Raj R."/>
            <person name="Reid J."/>
            <person name="Rouhana J."/>
            <person name="Saada N."/>
            <person name="Shang Y."/>
            <person name="Simmons D."/>
            <person name="Thornton R."/>
            <person name="Warren J."/>
            <person name="Weissenberger G."/>
            <person name="Zhang J."/>
            <person name="Zhang L."/>
            <person name="Zhou C."/>
            <person name="Zhu D."/>
            <person name="Muzny D."/>
            <person name="Worley K."/>
            <person name="Gibbs R."/>
        </authorList>
    </citation>
    <scope>NUCLEOTIDE SEQUENCE [LARGE SCALE GENOMIC DNA]</scope>
    <source>
        <strain evidence="3 4">DSM 15436</strain>
    </source>
</reference>
<dbReference type="Proteomes" id="UP000010301">
    <property type="component" value="Unassembled WGS sequence"/>
</dbReference>
<dbReference type="RefSeq" id="WP_006546101.1">
    <property type="nucleotide sequence ID" value="NZ_DS999540.1"/>
</dbReference>
<keyword evidence="2" id="KW-1133">Transmembrane helix</keyword>
<feature type="region of interest" description="Disordered" evidence="1">
    <location>
        <begin position="1"/>
        <end position="48"/>
    </location>
</feature>
<keyword evidence="2" id="KW-0472">Membrane</keyword>
<dbReference type="eggNOG" id="ENOG502ZERP">
    <property type="taxonomic scope" value="Bacteria"/>
</dbReference>
<protein>
    <submittedName>
        <fullName evidence="3">Annexin A11 family protein</fullName>
    </submittedName>
</protein>
<sequence>MTNPEMPEMPGTPDPAEAPMVPQGFAPMDGGAPVPPQPVAPVQPGMPAMGQPMPPQPGMPPMGQPMPGAPVTGAIPMQPMMQASAGQQPVNMAMYQQPVAPSAGDQVIGKVVEMYKAVWKGETARAIDMLSELRNFWIIALATLSVVVGFVMGFTRSRFSGALNADLLDSIGEDSSYLDGAYQNTYLGFGIGKTIGIILAGILVVALVYVARAYAITLVAKTRKVEYSFSDAMNLIGFAFMPVVLVYVLGFVLALIPTSGAVWAANMLIAGGMYPLILLGELLTYVAFNRQKRFNKSIVVPHVALSAAAVLAAGIIWQIAKMIFGF</sequence>
<feature type="transmembrane region" description="Helical" evidence="2">
    <location>
        <begin position="232"/>
        <end position="256"/>
    </location>
</feature>
<proteinExistence type="predicted"/>
<evidence type="ECO:0000313" key="3">
    <source>
        <dbReference type="EMBL" id="EEH63319.1"/>
    </source>
</evidence>
<keyword evidence="2" id="KW-0812">Transmembrane</keyword>
<keyword evidence="4" id="KW-1185">Reference proteome</keyword>
<dbReference type="AlphaFoldDB" id="C0W1F3"/>
<evidence type="ECO:0000313" key="4">
    <source>
        <dbReference type="Proteomes" id="UP000010301"/>
    </source>
</evidence>
<name>C0W1F3_9ACTO</name>
<dbReference type="STRING" id="525245.HMPREF0044_1243"/>
<dbReference type="EMBL" id="ACFG01000034">
    <property type="protein sequence ID" value="EEH63319.1"/>
    <property type="molecule type" value="Genomic_DNA"/>
</dbReference>
<feature type="transmembrane region" description="Helical" evidence="2">
    <location>
        <begin position="135"/>
        <end position="154"/>
    </location>
</feature>
<comment type="caution">
    <text evidence="3">The sequence shown here is derived from an EMBL/GenBank/DDBJ whole genome shotgun (WGS) entry which is preliminary data.</text>
</comment>
<feature type="transmembrane region" description="Helical" evidence="2">
    <location>
        <begin position="262"/>
        <end position="286"/>
    </location>
</feature>
<feature type="transmembrane region" description="Helical" evidence="2">
    <location>
        <begin position="186"/>
        <end position="211"/>
    </location>
</feature>
<gene>
    <name evidence="3" type="ORF">HMPREF0044_1243</name>
</gene>